<dbReference type="Gene3D" id="1.10.10.60">
    <property type="entry name" value="Homeodomain-like"/>
    <property type="match status" value="1"/>
</dbReference>
<dbReference type="Pfam" id="PF00440">
    <property type="entry name" value="TetR_N"/>
    <property type="match status" value="1"/>
</dbReference>
<dbReference type="InterPro" id="IPR011075">
    <property type="entry name" value="TetR_C"/>
</dbReference>
<evidence type="ECO:0000256" key="3">
    <source>
        <dbReference type="ARBA" id="ARBA00023163"/>
    </source>
</evidence>
<keyword evidence="2 4" id="KW-0238">DNA-binding</keyword>
<dbReference type="InterPro" id="IPR036271">
    <property type="entry name" value="Tet_transcr_reg_TetR-rel_C_sf"/>
</dbReference>
<evidence type="ECO:0000256" key="1">
    <source>
        <dbReference type="ARBA" id="ARBA00023015"/>
    </source>
</evidence>
<keyword evidence="7" id="KW-1185">Reference proteome</keyword>
<gene>
    <name evidence="6" type="ORF">SNE25_28280</name>
</gene>
<name>A0ABZ0TJV1_9SPHI</name>
<dbReference type="EMBL" id="CP139558">
    <property type="protein sequence ID" value="WPU93222.1"/>
    <property type="molecule type" value="Genomic_DNA"/>
</dbReference>
<dbReference type="Proteomes" id="UP001324380">
    <property type="component" value="Chromosome"/>
</dbReference>
<dbReference type="SUPFAM" id="SSF46689">
    <property type="entry name" value="Homeodomain-like"/>
    <property type="match status" value="1"/>
</dbReference>
<organism evidence="6 7">
    <name type="scientific">Mucilaginibacter sabulilitoris</name>
    <dbReference type="NCBI Taxonomy" id="1173583"/>
    <lineage>
        <taxon>Bacteria</taxon>
        <taxon>Pseudomonadati</taxon>
        <taxon>Bacteroidota</taxon>
        <taxon>Sphingobacteriia</taxon>
        <taxon>Sphingobacteriales</taxon>
        <taxon>Sphingobacteriaceae</taxon>
        <taxon>Mucilaginibacter</taxon>
    </lineage>
</organism>
<dbReference type="Gene3D" id="1.10.357.10">
    <property type="entry name" value="Tetracycline Repressor, domain 2"/>
    <property type="match status" value="1"/>
</dbReference>
<feature type="domain" description="HTH tetR-type" evidence="5">
    <location>
        <begin position="6"/>
        <end position="66"/>
    </location>
</feature>
<dbReference type="PROSITE" id="PS50977">
    <property type="entry name" value="HTH_TETR_2"/>
    <property type="match status" value="1"/>
</dbReference>
<accession>A0ABZ0TJV1</accession>
<keyword evidence="1" id="KW-0805">Transcription regulation</keyword>
<dbReference type="InterPro" id="IPR001647">
    <property type="entry name" value="HTH_TetR"/>
</dbReference>
<dbReference type="PRINTS" id="PR00455">
    <property type="entry name" value="HTHTETR"/>
</dbReference>
<dbReference type="SUPFAM" id="SSF48498">
    <property type="entry name" value="Tetracyclin repressor-like, C-terminal domain"/>
    <property type="match status" value="1"/>
</dbReference>
<evidence type="ECO:0000256" key="2">
    <source>
        <dbReference type="ARBA" id="ARBA00023125"/>
    </source>
</evidence>
<dbReference type="RefSeq" id="WP_321562372.1">
    <property type="nucleotide sequence ID" value="NZ_CP139558.1"/>
</dbReference>
<evidence type="ECO:0000256" key="4">
    <source>
        <dbReference type="PROSITE-ProRule" id="PRU00335"/>
    </source>
</evidence>
<reference evidence="6 7" key="1">
    <citation type="submission" date="2023-11" db="EMBL/GenBank/DDBJ databases">
        <title>Analysis of the Genomes of Mucilaginibacter gossypii cycad 4 and M. sabulilitoris SNA2: microbes with the potential for plant growth promotion.</title>
        <authorList>
            <person name="Hirsch A.M."/>
            <person name="Humm E."/>
            <person name="Rubbi M."/>
            <person name="Del Vecchio G."/>
            <person name="Ha S.M."/>
            <person name="Pellegrini M."/>
            <person name="Gunsalus R.P."/>
        </authorList>
    </citation>
    <scope>NUCLEOTIDE SEQUENCE [LARGE SCALE GENOMIC DNA]</scope>
    <source>
        <strain evidence="6 7">SNA2</strain>
    </source>
</reference>
<feature type="DNA-binding region" description="H-T-H motif" evidence="4">
    <location>
        <begin position="29"/>
        <end position="48"/>
    </location>
</feature>
<dbReference type="Pfam" id="PF16925">
    <property type="entry name" value="TetR_C_13"/>
    <property type="match status" value="1"/>
</dbReference>
<evidence type="ECO:0000259" key="5">
    <source>
        <dbReference type="PROSITE" id="PS50977"/>
    </source>
</evidence>
<dbReference type="PANTHER" id="PTHR47506:SF1">
    <property type="entry name" value="HTH-TYPE TRANSCRIPTIONAL REGULATOR YJDC"/>
    <property type="match status" value="1"/>
</dbReference>
<dbReference type="PANTHER" id="PTHR47506">
    <property type="entry name" value="TRANSCRIPTIONAL REGULATORY PROTEIN"/>
    <property type="match status" value="1"/>
</dbReference>
<keyword evidence="3" id="KW-0804">Transcription</keyword>
<evidence type="ECO:0000313" key="7">
    <source>
        <dbReference type="Proteomes" id="UP001324380"/>
    </source>
</evidence>
<proteinExistence type="predicted"/>
<evidence type="ECO:0000313" key="6">
    <source>
        <dbReference type="EMBL" id="WPU93222.1"/>
    </source>
</evidence>
<dbReference type="InterPro" id="IPR009057">
    <property type="entry name" value="Homeodomain-like_sf"/>
</dbReference>
<sequence>MARKKEFDEDALLDKAAELFWRKGYNGTSAQDLVDGLGINRSSIYNTYTDKRTLFKKALCQYQATQTGAMLAMLAKAEDAESTVNEVFKGLIKGSIEDSLLKGCFMVNTAVELAGQDKEIGDIVNKNNQSVEDALTRLIEKGQQSGQFSTKNSACALARFIFASITSIKVAARTGADEKTLRDIADVALSALIA</sequence>
<protein>
    <submittedName>
        <fullName evidence="6">TetR/AcrR family transcriptional regulator</fullName>
    </submittedName>
</protein>